<accession>A0A841MNE0</accession>
<dbReference type="SUPFAM" id="SSF51445">
    <property type="entry name" value="(Trans)glycosidases"/>
    <property type="match status" value="1"/>
</dbReference>
<dbReference type="PROSITE" id="PS51257">
    <property type="entry name" value="PROKAR_LIPOPROTEIN"/>
    <property type="match status" value="1"/>
</dbReference>
<keyword evidence="5" id="KW-1185">Reference proteome</keyword>
<evidence type="ECO:0000259" key="3">
    <source>
        <dbReference type="Pfam" id="PF17189"/>
    </source>
</evidence>
<dbReference type="GO" id="GO:0004553">
    <property type="term" value="F:hydrolase activity, hydrolyzing O-glycosyl compounds"/>
    <property type="evidence" value="ECO:0007669"/>
    <property type="project" value="InterPro"/>
</dbReference>
<evidence type="ECO:0000313" key="4">
    <source>
        <dbReference type="EMBL" id="MBB6328990.1"/>
    </source>
</evidence>
<evidence type="ECO:0000256" key="1">
    <source>
        <dbReference type="SAM" id="SignalP"/>
    </source>
</evidence>
<proteinExistence type="predicted"/>
<protein>
    <submittedName>
        <fullName evidence="4">O-glycosyl hydrolase</fullName>
    </submittedName>
</protein>
<dbReference type="Pfam" id="PF17189">
    <property type="entry name" value="Glyco_hydro_30C"/>
    <property type="match status" value="1"/>
</dbReference>
<dbReference type="Gene3D" id="2.60.40.1180">
    <property type="entry name" value="Golgi alpha-mannosidase II"/>
    <property type="match status" value="1"/>
</dbReference>
<dbReference type="Proteomes" id="UP000588604">
    <property type="component" value="Unassembled WGS sequence"/>
</dbReference>
<name>A0A841MNE0_9BACT</name>
<dbReference type="AlphaFoldDB" id="A0A841MNE0"/>
<dbReference type="EMBL" id="JACIJO010000007">
    <property type="protein sequence ID" value="MBB6328990.1"/>
    <property type="molecule type" value="Genomic_DNA"/>
</dbReference>
<dbReference type="InterPro" id="IPR013780">
    <property type="entry name" value="Glyco_hydro_b"/>
</dbReference>
<dbReference type="PANTHER" id="PTHR42767">
    <property type="entry name" value="ENDO-BETA-1,6-GALACTANASE"/>
    <property type="match status" value="1"/>
</dbReference>
<evidence type="ECO:0000313" key="5">
    <source>
        <dbReference type="Proteomes" id="UP000588604"/>
    </source>
</evidence>
<dbReference type="InterPro" id="IPR039743">
    <property type="entry name" value="6GAL/EXGAL"/>
</dbReference>
<feature type="chain" id="PRO_5032658437" evidence="1">
    <location>
        <begin position="32"/>
        <end position="528"/>
    </location>
</feature>
<feature type="domain" description="Glycosyl hydrolase family 30 beta sandwich" evidence="3">
    <location>
        <begin position="433"/>
        <end position="524"/>
    </location>
</feature>
<dbReference type="Gene3D" id="3.20.20.80">
    <property type="entry name" value="Glycosidases"/>
    <property type="match status" value="1"/>
</dbReference>
<organism evidence="4 5">
    <name type="scientific">Algoriphagus iocasae</name>
    <dbReference type="NCBI Taxonomy" id="1836499"/>
    <lineage>
        <taxon>Bacteria</taxon>
        <taxon>Pseudomonadati</taxon>
        <taxon>Bacteroidota</taxon>
        <taxon>Cytophagia</taxon>
        <taxon>Cytophagales</taxon>
        <taxon>Cyclobacteriaceae</taxon>
        <taxon>Algoriphagus</taxon>
    </lineage>
</organism>
<sequence length="528" mass="58973">MKTNKKIRSESAKALFLVWALSILFACQSSGQENQDQEIPFKSIEVNSQSDLEYQTIEHFGASDAWAVQFVGLWPDQKRNAIAELLFSKEIDSKGKPKGIGLSLWRFNVGAGSAQQGEDSGIKDEWRRAESFMELDGSYNWNRQSGQVWFAQKAKEHQVENLLIFSNSPPVSMTCSGKAFALEGKSNLAEAKHGLFGNYLAQVILGLQEKGLQIDYVSPVNEPQWDWSDGGQEGTPFWNKEISGIVRSLDAALTAKNLETKIDIAEAGKLNYLYEPSDKPDRGSQVKEFFQPESSNYLGNLSHVSQNISGHSYFTTSPFENAVQLRANLNNEISTIPGLKFWMSEYCILGDNEGEINGSGRDLGIDPALYMSRVIHNDLTIANASAWHWWLAISPYNYKDGLVYVDKQEEDGNFYESKMLWALGNFSRFIRPGSKRIAVNVGNENHQSPDLLVSAYRTPASENNLVYVFVNSGIKEVQATIFENKKPVSIQQIYVTSKNKSLESVGLNESEDKVTIPARSIVTVLADL</sequence>
<reference evidence="4 5" key="1">
    <citation type="submission" date="2020-08" db="EMBL/GenBank/DDBJ databases">
        <title>Genomic Encyclopedia of Type Strains, Phase IV (KMG-IV): sequencing the most valuable type-strain genomes for metagenomic binning, comparative biology and taxonomic classification.</title>
        <authorList>
            <person name="Goeker M."/>
        </authorList>
    </citation>
    <scope>NUCLEOTIDE SEQUENCE [LARGE SCALE GENOMIC DNA]</scope>
    <source>
        <strain evidence="4 5">DSM 102044</strain>
    </source>
</reference>
<dbReference type="InterPro" id="IPR033452">
    <property type="entry name" value="GH30_C"/>
</dbReference>
<feature type="signal peptide" evidence="1">
    <location>
        <begin position="1"/>
        <end position="31"/>
    </location>
</feature>
<keyword evidence="4" id="KW-0378">Hydrolase</keyword>
<gene>
    <name evidence="4" type="ORF">FHS59_004654</name>
</gene>
<evidence type="ECO:0000259" key="2">
    <source>
        <dbReference type="Pfam" id="PF14587"/>
    </source>
</evidence>
<keyword evidence="1" id="KW-0732">Signal</keyword>
<dbReference type="Pfam" id="PF14587">
    <property type="entry name" value="Glyco_hydr_30_2"/>
    <property type="match status" value="1"/>
</dbReference>
<comment type="caution">
    <text evidence="4">The sequence shown here is derived from an EMBL/GenBank/DDBJ whole genome shotgun (WGS) entry which is preliminary data.</text>
</comment>
<dbReference type="PANTHER" id="PTHR42767:SF1">
    <property type="entry name" value="ENDO-BETA-1,6-GALACTANASE-LIKE DOMAIN-CONTAINING PROTEIN"/>
    <property type="match status" value="1"/>
</dbReference>
<dbReference type="InterPro" id="IPR039514">
    <property type="entry name" value="6GAL-like"/>
</dbReference>
<dbReference type="InterPro" id="IPR017853">
    <property type="entry name" value="GH"/>
</dbReference>
<feature type="domain" description="Endo-beta-1,6-galactanase-like" evidence="2">
    <location>
        <begin position="51"/>
        <end position="404"/>
    </location>
</feature>
<dbReference type="RefSeq" id="WP_184498651.1">
    <property type="nucleotide sequence ID" value="NZ_JACIJO010000007.1"/>
</dbReference>